<keyword evidence="7 9" id="KW-0472">Membrane</keyword>
<feature type="transmembrane region" description="Helical" evidence="9">
    <location>
        <begin position="294"/>
        <end position="315"/>
    </location>
</feature>
<name>A0A7H1B3Z3_9ACTN</name>
<evidence type="ECO:0000256" key="7">
    <source>
        <dbReference type="ARBA" id="ARBA00023136"/>
    </source>
</evidence>
<dbReference type="PROSITE" id="PS01116">
    <property type="entry name" value="XANTH_URACIL_PERMASE"/>
    <property type="match status" value="1"/>
</dbReference>
<dbReference type="KEGG" id="sxn:IAG42_07240"/>
<keyword evidence="3" id="KW-0813">Transport</keyword>
<evidence type="ECO:0000256" key="3">
    <source>
        <dbReference type="ARBA" id="ARBA00022448"/>
    </source>
</evidence>
<comment type="similarity">
    <text evidence="2">Belongs to the nucleobase:cation symporter-2 (NCS2) (TC 2.A.40) family.</text>
</comment>
<dbReference type="InterPro" id="IPR006043">
    <property type="entry name" value="NCS2"/>
</dbReference>
<feature type="compositionally biased region" description="Low complexity" evidence="8">
    <location>
        <begin position="466"/>
        <end position="480"/>
    </location>
</feature>
<dbReference type="EMBL" id="CP061281">
    <property type="protein sequence ID" value="QNS03448.1"/>
    <property type="molecule type" value="Genomic_DNA"/>
</dbReference>
<feature type="transmembrane region" description="Helical" evidence="9">
    <location>
        <begin position="116"/>
        <end position="134"/>
    </location>
</feature>
<evidence type="ECO:0000256" key="1">
    <source>
        <dbReference type="ARBA" id="ARBA00004651"/>
    </source>
</evidence>
<keyword evidence="5 9" id="KW-0812">Transmembrane</keyword>
<proteinExistence type="inferred from homology"/>
<evidence type="ECO:0000256" key="5">
    <source>
        <dbReference type="ARBA" id="ARBA00022692"/>
    </source>
</evidence>
<dbReference type="GO" id="GO:0005886">
    <property type="term" value="C:plasma membrane"/>
    <property type="evidence" value="ECO:0007669"/>
    <property type="project" value="UniProtKB-SubCell"/>
</dbReference>
<comment type="subcellular location">
    <subcellularLocation>
        <location evidence="1">Cell membrane</location>
        <topology evidence="1">Multi-pass membrane protein</topology>
    </subcellularLocation>
</comment>
<keyword evidence="6 9" id="KW-1133">Transmembrane helix</keyword>
<dbReference type="PANTHER" id="PTHR42810:SF4">
    <property type="entry name" value="URIC ACID TRANSPORTER UACT"/>
    <property type="match status" value="1"/>
</dbReference>
<dbReference type="InterPro" id="IPR006042">
    <property type="entry name" value="Xan_ur_permease"/>
</dbReference>
<gene>
    <name evidence="10" type="ORF">IAG42_07240</name>
</gene>
<feature type="transmembrane region" description="Helical" evidence="9">
    <location>
        <begin position="57"/>
        <end position="76"/>
    </location>
</feature>
<dbReference type="GO" id="GO:0042907">
    <property type="term" value="F:xanthine transmembrane transporter activity"/>
    <property type="evidence" value="ECO:0007669"/>
    <property type="project" value="TreeGrafter"/>
</dbReference>
<dbReference type="NCBIfam" id="TIGR03173">
    <property type="entry name" value="pbuX"/>
    <property type="match status" value="1"/>
</dbReference>
<keyword evidence="11" id="KW-1185">Reference proteome</keyword>
<protein>
    <submittedName>
        <fullName evidence="10">Purine permease</fullName>
    </submittedName>
</protein>
<evidence type="ECO:0000313" key="10">
    <source>
        <dbReference type="EMBL" id="QNS03448.1"/>
    </source>
</evidence>
<evidence type="ECO:0000256" key="4">
    <source>
        <dbReference type="ARBA" id="ARBA00022475"/>
    </source>
</evidence>
<feature type="transmembrane region" description="Helical" evidence="9">
    <location>
        <begin position="424"/>
        <end position="447"/>
    </location>
</feature>
<evidence type="ECO:0000256" key="6">
    <source>
        <dbReference type="ARBA" id="ARBA00022989"/>
    </source>
</evidence>
<sequence>MTNPQVADVPCHPVDEKLPARKLIPSALQHIAAMYSGVVAAPLVIGPTVGLSAGNQVLLISVSLFIAGLCTLTQTLGVGKVLGNRLPFVNAAASGGIAPLLAIGQNTAKGHELQTMLGSLLVAGAVCLVIGPFFGKLMRFFPHLVTGVVITLIGVSLMPVPVRWAQGGAGAENFGSTSNLALAAFTLVIIVAMQRLFTGFLRQISLILGMVIGTLAAVPFGMLNTKTFESAPLVSIPTPFHFGMPEFQIAGIISMTIMMLVLMTESAAGMLAVGEICDRPVDGRTISSGLRIDGLGTMIGSLFGGFAISAFAQNIGVVSLTKVRSRFVVATAGAVLLVLGVFPVLGAVVSLVPMPVLGGAGLVLFGTIAISGVRTLSRAHLDEGANIVIAAVSLGVGLIPLAAPEVVANGKVVQPGIYHAFPDWAQTILGTGICAGAITAVLLNIAFNHLGKKKPQEQPEPEARPAKPTAPAEPTEAVPAGDPVAGKS</sequence>
<feature type="region of interest" description="Disordered" evidence="8">
    <location>
        <begin position="453"/>
        <end position="488"/>
    </location>
</feature>
<evidence type="ECO:0000313" key="11">
    <source>
        <dbReference type="Proteomes" id="UP000516428"/>
    </source>
</evidence>
<evidence type="ECO:0000256" key="8">
    <source>
        <dbReference type="SAM" id="MobiDB-lite"/>
    </source>
</evidence>
<reference evidence="10 11" key="1">
    <citation type="submission" date="2020-09" db="EMBL/GenBank/DDBJ databases">
        <title>A novel species.</title>
        <authorList>
            <person name="Gao J."/>
        </authorList>
    </citation>
    <scope>NUCLEOTIDE SEQUENCE [LARGE SCALE GENOMIC DNA]</scope>
    <source>
        <strain evidence="10 11">CRXT-Y-14</strain>
    </source>
</reference>
<dbReference type="Proteomes" id="UP000516428">
    <property type="component" value="Chromosome"/>
</dbReference>
<dbReference type="NCBIfam" id="TIGR00801">
    <property type="entry name" value="ncs2"/>
    <property type="match status" value="1"/>
</dbReference>
<feature type="transmembrane region" description="Helical" evidence="9">
    <location>
        <begin position="180"/>
        <end position="197"/>
    </location>
</feature>
<feature type="transmembrane region" description="Helical" evidence="9">
    <location>
        <begin position="327"/>
        <end position="348"/>
    </location>
</feature>
<dbReference type="NCBIfam" id="NF037981">
    <property type="entry name" value="NCS2_1"/>
    <property type="match status" value="1"/>
</dbReference>
<feature type="transmembrane region" description="Helical" evidence="9">
    <location>
        <begin position="88"/>
        <end position="104"/>
    </location>
</feature>
<dbReference type="AlphaFoldDB" id="A0A7H1B3Z3"/>
<feature type="transmembrane region" description="Helical" evidence="9">
    <location>
        <begin position="385"/>
        <end position="404"/>
    </location>
</feature>
<feature type="transmembrane region" description="Helical" evidence="9">
    <location>
        <begin position="27"/>
        <end position="45"/>
    </location>
</feature>
<organism evidence="10 11">
    <name type="scientific">Streptomyces xanthii</name>
    <dbReference type="NCBI Taxonomy" id="2768069"/>
    <lineage>
        <taxon>Bacteria</taxon>
        <taxon>Bacillati</taxon>
        <taxon>Actinomycetota</taxon>
        <taxon>Actinomycetes</taxon>
        <taxon>Kitasatosporales</taxon>
        <taxon>Streptomycetaceae</taxon>
        <taxon>Streptomyces</taxon>
    </lineage>
</organism>
<evidence type="ECO:0000256" key="2">
    <source>
        <dbReference type="ARBA" id="ARBA00008821"/>
    </source>
</evidence>
<dbReference type="Pfam" id="PF00860">
    <property type="entry name" value="Xan_ur_permease"/>
    <property type="match status" value="1"/>
</dbReference>
<evidence type="ECO:0000256" key="9">
    <source>
        <dbReference type="SAM" id="Phobius"/>
    </source>
</evidence>
<feature type="transmembrane region" description="Helical" evidence="9">
    <location>
        <begin position="203"/>
        <end position="223"/>
    </location>
</feature>
<feature type="transmembrane region" description="Helical" evidence="9">
    <location>
        <begin position="140"/>
        <end position="160"/>
    </location>
</feature>
<dbReference type="InterPro" id="IPR017588">
    <property type="entry name" value="UacT-like"/>
</dbReference>
<accession>A0A7H1B3Z3</accession>
<dbReference type="RefSeq" id="WP_188336202.1">
    <property type="nucleotide sequence ID" value="NZ_CP061281.1"/>
</dbReference>
<feature type="transmembrane region" description="Helical" evidence="9">
    <location>
        <begin position="354"/>
        <end position="373"/>
    </location>
</feature>
<keyword evidence="4" id="KW-1003">Cell membrane</keyword>
<dbReference type="PANTHER" id="PTHR42810">
    <property type="entry name" value="PURINE PERMEASE C1399.01C-RELATED"/>
    <property type="match status" value="1"/>
</dbReference>
<feature type="compositionally biased region" description="Basic and acidic residues" evidence="8">
    <location>
        <begin position="454"/>
        <end position="465"/>
    </location>
</feature>